<dbReference type="EMBL" id="AE009439">
    <property type="protein sequence ID" value="AAM01817.1"/>
    <property type="molecule type" value="Genomic_DNA"/>
</dbReference>
<keyword evidence="6 7" id="KW-0472">Membrane</keyword>
<keyword evidence="4 7" id="KW-0812">Transmembrane</keyword>
<dbReference type="Proteomes" id="UP000001826">
    <property type="component" value="Chromosome"/>
</dbReference>
<dbReference type="PANTHER" id="PTHR30151:SF0">
    <property type="entry name" value="ABC TRANSPORTER PERMEASE PROTEIN MJ0413-RELATED"/>
    <property type="match status" value="1"/>
</dbReference>
<feature type="transmembrane region" description="Helical" evidence="7">
    <location>
        <begin position="64"/>
        <end position="85"/>
    </location>
</feature>
<feature type="transmembrane region" description="Helical" evidence="7">
    <location>
        <begin position="124"/>
        <end position="142"/>
    </location>
</feature>
<feature type="transmembrane region" description="Helical" evidence="7">
    <location>
        <begin position="189"/>
        <end position="210"/>
    </location>
</feature>
<protein>
    <submittedName>
        <fullName evidence="9">Homolog of ABC-type nitrate/sulfonate/taurine/bicarbonate transport systems, permease component</fullName>
    </submittedName>
</protein>
<evidence type="ECO:0000256" key="6">
    <source>
        <dbReference type="ARBA" id="ARBA00023136"/>
    </source>
</evidence>
<dbReference type="SUPFAM" id="SSF161098">
    <property type="entry name" value="MetI-like"/>
    <property type="match status" value="1"/>
</dbReference>
<organism evidence="9 10">
    <name type="scientific">Methanopyrus kandleri (strain AV19 / DSM 6324 / JCM 9639 / NBRC 100938)</name>
    <dbReference type="NCBI Taxonomy" id="190192"/>
    <lineage>
        <taxon>Archaea</taxon>
        <taxon>Methanobacteriati</taxon>
        <taxon>Methanobacteriota</taxon>
        <taxon>Methanomada group</taxon>
        <taxon>Methanopyri</taxon>
        <taxon>Methanopyrales</taxon>
        <taxon>Methanopyraceae</taxon>
        <taxon>Methanopyrus</taxon>
    </lineage>
</organism>
<evidence type="ECO:0000256" key="1">
    <source>
        <dbReference type="ARBA" id="ARBA00004651"/>
    </source>
</evidence>
<dbReference type="InParanoid" id="Q8TXQ8"/>
<keyword evidence="3" id="KW-1003">Cell membrane</keyword>
<comment type="similarity">
    <text evidence="7">Belongs to the binding-protein-dependent transport system permease family.</text>
</comment>
<dbReference type="InterPro" id="IPR000515">
    <property type="entry name" value="MetI-like"/>
</dbReference>
<dbReference type="PANTHER" id="PTHR30151">
    <property type="entry name" value="ALKANE SULFONATE ABC TRANSPORTER-RELATED, MEMBRANE SUBUNIT"/>
    <property type="match status" value="1"/>
</dbReference>
<dbReference type="HOGENOM" id="CLU_046113_1_4_2"/>
<dbReference type="EnsemblBacteria" id="AAM01817">
    <property type="protein sequence ID" value="AAM01817"/>
    <property type="gene ID" value="MK0602"/>
</dbReference>
<evidence type="ECO:0000256" key="7">
    <source>
        <dbReference type="RuleBase" id="RU363032"/>
    </source>
</evidence>
<keyword evidence="10" id="KW-1185">Reference proteome</keyword>
<accession>Q8TXQ8</accession>
<dbReference type="PaxDb" id="190192-MK0602"/>
<evidence type="ECO:0000259" key="8">
    <source>
        <dbReference type="PROSITE" id="PS50928"/>
    </source>
</evidence>
<dbReference type="PROSITE" id="PS50928">
    <property type="entry name" value="ABC_TM1"/>
    <property type="match status" value="1"/>
</dbReference>
<name>Q8TXQ8_METKA</name>
<feature type="transmembrane region" description="Helical" evidence="7">
    <location>
        <begin position="12"/>
        <end position="34"/>
    </location>
</feature>
<dbReference type="GO" id="GO:0055085">
    <property type="term" value="P:transmembrane transport"/>
    <property type="evidence" value="ECO:0007669"/>
    <property type="project" value="InterPro"/>
</dbReference>
<evidence type="ECO:0000256" key="4">
    <source>
        <dbReference type="ARBA" id="ARBA00022692"/>
    </source>
</evidence>
<evidence type="ECO:0000256" key="3">
    <source>
        <dbReference type="ARBA" id="ARBA00022475"/>
    </source>
</evidence>
<dbReference type="GeneID" id="1476703"/>
<feature type="domain" description="ABC transmembrane type-1" evidence="8">
    <location>
        <begin position="60"/>
        <end position="240"/>
    </location>
</feature>
<evidence type="ECO:0000313" key="9">
    <source>
        <dbReference type="EMBL" id="AAM01817.1"/>
    </source>
</evidence>
<dbReference type="PATRIC" id="fig|190192.8.peg.638"/>
<evidence type="ECO:0000313" key="10">
    <source>
        <dbReference type="Proteomes" id="UP000001826"/>
    </source>
</evidence>
<dbReference type="AlphaFoldDB" id="Q8TXQ8"/>
<dbReference type="Gene3D" id="1.10.3720.10">
    <property type="entry name" value="MetI-like"/>
    <property type="match status" value="1"/>
</dbReference>
<comment type="subcellular location">
    <subcellularLocation>
        <location evidence="1 7">Cell membrane</location>
        <topology evidence="1 7">Multi-pass membrane protein</topology>
    </subcellularLocation>
</comment>
<keyword evidence="5 7" id="KW-1133">Transmembrane helix</keyword>
<gene>
    <name evidence="9" type="ordered locus">MK0602</name>
</gene>
<evidence type="ECO:0000256" key="5">
    <source>
        <dbReference type="ARBA" id="ARBA00022989"/>
    </source>
</evidence>
<dbReference type="KEGG" id="mka:MK0602"/>
<dbReference type="RefSeq" id="WP_011018972.1">
    <property type="nucleotide sequence ID" value="NC_003551.1"/>
</dbReference>
<evidence type="ECO:0000256" key="2">
    <source>
        <dbReference type="ARBA" id="ARBA00022448"/>
    </source>
</evidence>
<keyword evidence="2 7" id="KW-0813">Transport</keyword>
<dbReference type="GO" id="GO:0005886">
    <property type="term" value="C:plasma membrane"/>
    <property type="evidence" value="ECO:0007669"/>
    <property type="project" value="UniProtKB-SubCell"/>
</dbReference>
<dbReference type="STRING" id="190192.MK0602"/>
<dbReference type="CDD" id="cd06261">
    <property type="entry name" value="TM_PBP2"/>
    <property type="match status" value="1"/>
</dbReference>
<feature type="transmembrane region" description="Helical" evidence="7">
    <location>
        <begin position="97"/>
        <end position="118"/>
    </location>
</feature>
<proteinExistence type="inferred from homology"/>
<dbReference type="InterPro" id="IPR035906">
    <property type="entry name" value="MetI-like_sf"/>
</dbReference>
<sequence>MIRNGDERLETLLKVSAPVAVLAIWQAVSGLGLINPVLLPPPSQVFSVFVEMPGEILKHALTSLYRVAVGYSIAAVAGVSLGVLMGTYRTAHAAMDLLIEIIRPIPPIAWIPLAIVWFGIGDPSAFFIIFVGSFFPILINTISGIRSVDRIYVEAALNLGADDTALIRHVLVPGALPNIFTGLRVGLGVGWMCVVAAEMIAAKSGLGYMIIEAQRILATDQVIAGMITIGLLGLVMDRGFRYLERRALVWR</sequence>
<reference evidence="9 10" key="1">
    <citation type="journal article" date="2002" name="Proc. Natl. Acad. Sci. U.S.A.">
        <title>The complete genome of hyperthermophile Methanopyrus kandleri AV19 and monophyly of archaeal methanogens.</title>
        <authorList>
            <person name="Slesarev A.I."/>
            <person name="Mezhevaya K.V."/>
            <person name="Makarova K.S."/>
            <person name="Polushin N.N."/>
            <person name="Shcherbinina O.V."/>
            <person name="Shakhova V.V."/>
            <person name="Belova G.I."/>
            <person name="Aravind L."/>
            <person name="Natale D.A."/>
            <person name="Rogozin I.B."/>
            <person name="Tatusov R.L."/>
            <person name="Wolf Y.I."/>
            <person name="Stetter K.O."/>
            <person name="Malykh A.G."/>
            <person name="Koonin E.V."/>
            <person name="Kozyavkin S.A."/>
        </authorList>
    </citation>
    <scope>NUCLEOTIDE SEQUENCE [LARGE SCALE GENOMIC DNA]</scope>
    <source>
        <strain evidence="10">AV19 / DSM 6324 / JCM 9639 / NBRC 100938</strain>
    </source>
</reference>
<dbReference type="FunCoup" id="Q8TXQ8">
    <property type="interactions" value="2"/>
</dbReference>
<dbReference type="Pfam" id="PF00528">
    <property type="entry name" value="BPD_transp_1"/>
    <property type="match status" value="1"/>
</dbReference>
<feature type="transmembrane region" description="Helical" evidence="7">
    <location>
        <begin position="216"/>
        <end position="236"/>
    </location>
</feature>
<dbReference type="FunFam" id="1.10.3720.10:FF:000003">
    <property type="entry name" value="Aliphatic sulfonate ABC transporter permease"/>
    <property type="match status" value="1"/>
</dbReference>